<dbReference type="Proteomes" id="UP000233551">
    <property type="component" value="Unassembled WGS sequence"/>
</dbReference>
<reference evidence="5" key="1">
    <citation type="journal article" date="2017" name="Plant J.">
        <title>The pomegranate (Punica granatum L.) genome and the genomics of punicalagin biosynthesis.</title>
        <authorList>
            <person name="Qin G."/>
            <person name="Xu C."/>
            <person name="Ming R."/>
            <person name="Tang H."/>
            <person name="Guyot R."/>
            <person name="Kramer E.M."/>
            <person name="Hu Y."/>
            <person name="Yi X."/>
            <person name="Qi Y."/>
            <person name="Xu X."/>
            <person name="Gao Z."/>
            <person name="Pan H."/>
            <person name="Jian J."/>
            <person name="Tian Y."/>
            <person name="Yue Z."/>
            <person name="Xu Y."/>
        </authorList>
    </citation>
    <scope>NUCLEOTIDE SEQUENCE [LARGE SCALE GENOMIC DNA]</scope>
    <source>
        <strain evidence="5">cv. Dabenzi</strain>
    </source>
</reference>
<evidence type="ECO:0000313" key="6">
    <source>
        <dbReference type="Proteomes" id="UP000233551"/>
    </source>
</evidence>
<keyword evidence="1" id="KW-0862">Zinc</keyword>
<dbReference type="CDD" id="cd16448">
    <property type="entry name" value="RING-H2"/>
    <property type="match status" value="1"/>
</dbReference>
<organism evidence="3 5">
    <name type="scientific">Punica granatum</name>
    <name type="common">Pomegranate</name>
    <dbReference type="NCBI Taxonomy" id="22663"/>
    <lineage>
        <taxon>Eukaryota</taxon>
        <taxon>Viridiplantae</taxon>
        <taxon>Streptophyta</taxon>
        <taxon>Embryophyta</taxon>
        <taxon>Tracheophyta</taxon>
        <taxon>Spermatophyta</taxon>
        <taxon>Magnoliopsida</taxon>
        <taxon>eudicotyledons</taxon>
        <taxon>Gunneridae</taxon>
        <taxon>Pentapetalae</taxon>
        <taxon>rosids</taxon>
        <taxon>malvids</taxon>
        <taxon>Myrtales</taxon>
        <taxon>Lythraceae</taxon>
        <taxon>Punica</taxon>
    </lineage>
</organism>
<dbReference type="Gene3D" id="3.30.40.10">
    <property type="entry name" value="Zinc/RING finger domain, C3HC4 (zinc finger)"/>
    <property type="match status" value="1"/>
</dbReference>
<evidence type="ECO:0000256" key="1">
    <source>
        <dbReference type="PROSITE-ProRule" id="PRU00175"/>
    </source>
</evidence>
<evidence type="ECO:0000313" key="4">
    <source>
        <dbReference type="EMBL" id="PKI53147.1"/>
    </source>
</evidence>
<dbReference type="InterPro" id="IPR001841">
    <property type="entry name" value="Znf_RING"/>
</dbReference>
<evidence type="ECO:0000259" key="2">
    <source>
        <dbReference type="PROSITE" id="PS50089"/>
    </source>
</evidence>
<dbReference type="AlphaFoldDB" id="A0A218WSK4"/>
<dbReference type="STRING" id="22663.A0A218WSK4"/>
<dbReference type="SMART" id="SM01197">
    <property type="entry name" value="FANCL_C"/>
    <property type="match status" value="1"/>
</dbReference>
<dbReference type="EMBL" id="PGOL01001879">
    <property type="protein sequence ID" value="PKI53147.1"/>
    <property type="molecule type" value="Genomic_DNA"/>
</dbReference>
<dbReference type="SUPFAM" id="SSF57850">
    <property type="entry name" value="RING/U-box"/>
    <property type="match status" value="1"/>
</dbReference>
<gene>
    <name evidence="3" type="ORF">CDL15_Pgr009488</name>
    <name evidence="4" type="ORF">CRG98_026452</name>
</gene>
<dbReference type="InterPro" id="IPR044249">
    <property type="entry name" value="XERICO-like"/>
</dbReference>
<reference evidence="3" key="2">
    <citation type="submission" date="2017-06" db="EMBL/GenBank/DDBJ databases">
        <title>The pomegranate genome and the genomics of punicalagin biosynthesis.</title>
        <authorList>
            <person name="Xu C."/>
        </authorList>
    </citation>
    <scope>NUCLEOTIDE SEQUENCE [LARGE SCALE GENOMIC DNA]</scope>
    <source>
        <tissue evidence="3">Fresh leaf</tissue>
    </source>
</reference>
<dbReference type="OrthoDB" id="9984778at2759"/>
<dbReference type="SMART" id="SM00184">
    <property type="entry name" value="RING"/>
    <property type="match status" value="1"/>
</dbReference>
<dbReference type="PANTHER" id="PTHR47258:SF1">
    <property type="entry name" value="E3 UBIQUITIN-PROTEIN LIGASE XERICO-RELATED"/>
    <property type="match status" value="1"/>
</dbReference>
<feature type="domain" description="RING-type" evidence="2">
    <location>
        <begin position="102"/>
        <end position="144"/>
    </location>
</feature>
<dbReference type="PANTHER" id="PTHR47258">
    <property type="match status" value="1"/>
</dbReference>
<dbReference type="GO" id="GO:0008270">
    <property type="term" value="F:zinc ion binding"/>
    <property type="evidence" value="ECO:0007669"/>
    <property type="project" value="UniProtKB-KW"/>
</dbReference>
<evidence type="ECO:0000313" key="3">
    <source>
        <dbReference type="EMBL" id="OWM75844.1"/>
    </source>
</evidence>
<comment type="caution">
    <text evidence="3">The sequence shown here is derived from an EMBL/GenBank/DDBJ whole genome shotgun (WGS) entry which is preliminary data.</text>
</comment>
<dbReference type="Pfam" id="PF13639">
    <property type="entry name" value="zf-RING_2"/>
    <property type="match status" value="1"/>
</dbReference>
<keyword evidence="1" id="KW-0863">Zinc-finger</keyword>
<reference evidence="4 6" key="3">
    <citation type="submission" date="2017-11" db="EMBL/GenBank/DDBJ databases">
        <title>De-novo sequencing of pomegranate (Punica granatum L.) genome.</title>
        <authorList>
            <person name="Akparov Z."/>
            <person name="Amiraslanov A."/>
            <person name="Hajiyeva S."/>
            <person name="Abbasov M."/>
            <person name="Kaur K."/>
            <person name="Hamwieh A."/>
            <person name="Solovyev V."/>
            <person name="Salamov A."/>
            <person name="Braich B."/>
            <person name="Kosarev P."/>
            <person name="Mahmoud A."/>
            <person name="Hajiyev E."/>
            <person name="Babayeva S."/>
            <person name="Izzatullayeva V."/>
            <person name="Mammadov A."/>
            <person name="Mammadov A."/>
            <person name="Sharifova S."/>
            <person name="Ojaghi J."/>
            <person name="Eynullazada K."/>
            <person name="Bayramov B."/>
            <person name="Abdulazimova A."/>
            <person name="Shahmuradov I."/>
        </authorList>
    </citation>
    <scope>NUCLEOTIDE SEQUENCE [LARGE SCALE GENOMIC DNA]</scope>
    <source>
        <strain evidence="4">AG2017</strain>
        <strain evidence="6">cv. AG2017</strain>
        <tissue evidence="4">Leaf</tissue>
    </source>
</reference>
<dbReference type="PROSITE" id="PS50089">
    <property type="entry name" value="ZF_RING_2"/>
    <property type="match status" value="1"/>
</dbReference>
<dbReference type="Proteomes" id="UP000197138">
    <property type="component" value="Unassembled WGS sequence"/>
</dbReference>
<accession>A0A218WSK4</accession>
<dbReference type="GeneID" id="116210077"/>
<dbReference type="EMBL" id="MTKT01003224">
    <property type="protein sequence ID" value="OWM75844.1"/>
    <property type="molecule type" value="Genomic_DNA"/>
</dbReference>
<name>A0A218WSK4_PUNGR</name>
<proteinExistence type="predicted"/>
<protein>
    <recommendedName>
        <fullName evidence="2">RING-type domain-containing protein</fullName>
    </recommendedName>
</protein>
<keyword evidence="1" id="KW-0479">Metal-binding</keyword>
<evidence type="ECO:0000313" key="5">
    <source>
        <dbReference type="Proteomes" id="UP000197138"/>
    </source>
</evidence>
<sequence length="180" mass="20003">MTTTLPPSPLCFPSLPTLSALSVIISCSLGWAVTRLNCLSALSSYMSLVATHLKSAWDVLLDRALFGHLDLWSTNVRLLAHQELGVRLYPGALGPEGEAVECAICLCKIEPGNEISELGCSHMFHRVCIERWLQSNRLSCPLCRSFVAPWRAVSEVGAEVLFFKFCDFSSNDRGDTWWLR</sequence>
<keyword evidence="6" id="KW-1185">Reference proteome</keyword>
<dbReference type="InterPro" id="IPR013083">
    <property type="entry name" value="Znf_RING/FYVE/PHD"/>
</dbReference>